<evidence type="ECO:0000256" key="1">
    <source>
        <dbReference type="SAM" id="MobiDB-lite"/>
    </source>
</evidence>
<feature type="compositionally biased region" description="Low complexity" evidence="1">
    <location>
        <begin position="77"/>
        <end position="91"/>
    </location>
</feature>
<keyword evidence="3" id="KW-1185">Reference proteome</keyword>
<name>A0ABV8W7N0_9FLAO</name>
<sequence length="120" mass="12713">MKALLKWKAFFLVIMVGLFSSCKKNDGYSDKIDTNATPVDTVQKTKDTAEVTGTSSGGTSPAAKSIQITNMEKEGVESTTGTGTGPGESVTDGSTYTPSKGIQKDSIKLQTESAKKRKNK</sequence>
<organism evidence="2 3">
    <name type="scientific">Flavobacterium quisquiliarum</name>
    <dbReference type="NCBI Taxonomy" id="1834436"/>
    <lineage>
        <taxon>Bacteria</taxon>
        <taxon>Pseudomonadati</taxon>
        <taxon>Bacteroidota</taxon>
        <taxon>Flavobacteriia</taxon>
        <taxon>Flavobacteriales</taxon>
        <taxon>Flavobacteriaceae</taxon>
        <taxon>Flavobacterium</taxon>
    </lineage>
</organism>
<proteinExistence type="predicted"/>
<reference evidence="3" key="1">
    <citation type="journal article" date="2019" name="Int. J. Syst. Evol. Microbiol.">
        <title>The Global Catalogue of Microorganisms (GCM) 10K type strain sequencing project: providing services to taxonomists for standard genome sequencing and annotation.</title>
        <authorList>
            <consortium name="The Broad Institute Genomics Platform"/>
            <consortium name="The Broad Institute Genome Sequencing Center for Infectious Disease"/>
            <person name="Wu L."/>
            <person name="Ma J."/>
        </authorList>
    </citation>
    <scope>NUCLEOTIDE SEQUENCE [LARGE SCALE GENOMIC DNA]</scope>
    <source>
        <strain evidence="3">CGMCC 1.15345</strain>
    </source>
</reference>
<dbReference type="Proteomes" id="UP001595719">
    <property type="component" value="Unassembled WGS sequence"/>
</dbReference>
<gene>
    <name evidence="2" type="ORF">ACFOY0_17670</name>
</gene>
<dbReference type="PROSITE" id="PS51257">
    <property type="entry name" value="PROKAR_LIPOPROTEIN"/>
    <property type="match status" value="1"/>
</dbReference>
<evidence type="ECO:0008006" key="4">
    <source>
        <dbReference type="Google" id="ProtNLM"/>
    </source>
</evidence>
<accession>A0ABV8W7N0</accession>
<dbReference type="EMBL" id="JBHSCO010000005">
    <property type="protein sequence ID" value="MFC4392827.1"/>
    <property type="molecule type" value="Genomic_DNA"/>
</dbReference>
<comment type="caution">
    <text evidence="2">The sequence shown here is derived from an EMBL/GenBank/DDBJ whole genome shotgun (WGS) entry which is preliminary data.</text>
</comment>
<feature type="region of interest" description="Disordered" evidence="1">
    <location>
        <begin position="46"/>
        <end position="120"/>
    </location>
</feature>
<evidence type="ECO:0000313" key="2">
    <source>
        <dbReference type="EMBL" id="MFC4392827.1"/>
    </source>
</evidence>
<dbReference type="RefSeq" id="WP_179002725.1">
    <property type="nucleotide sequence ID" value="NZ_JBHSCO010000005.1"/>
</dbReference>
<evidence type="ECO:0000313" key="3">
    <source>
        <dbReference type="Proteomes" id="UP001595719"/>
    </source>
</evidence>
<protein>
    <recommendedName>
        <fullName evidence="4">Lipoprotein</fullName>
    </recommendedName>
</protein>